<keyword evidence="1" id="KW-0472">Membrane</keyword>
<name>A0ABV7EVJ7_9BURK</name>
<keyword evidence="3" id="KW-1185">Reference proteome</keyword>
<evidence type="ECO:0008006" key="4">
    <source>
        <dbReference type="Google" id="ProtNLM"/>
    </source>
</evidence>
<feature type="transmembrane region" description="Helical" evidence="1">
    <location>
        <begin position="71"/>
        <end position="96"/>
    </location>
</feature>
<keyword evidence="1" id="KW-0812">Transmembrane</keyword>
<dbReference type="Proteomes" id="UP001595530">
    <property type="component" value="Unassembled WGS sequence"/>
</dbReference>
<comment type="caution">
    <text evidence="2">The sequence shown here is derived from an EMBL/GenBank/DDBJ whole genome shotgun (WGS) entry which is preliminary data.</text>
</comment>
<accession>A0ABV7EVJ7</accession>
<keyword evidence="1" id="KW-1133">Transmembrane helix</keyword>
<evidence type="ECO:0000256" key="1">
    <source>
        <dbReference type="SAM" id="Phobius"/>
    </source>
</evidence>
<dbReference type="EMBL" id="JBHRTP010000006">
    <property type="protein sequence ID" value="MFC3106748.1"/>
    <property type="molecule type" value="Genomic_DNA"/>
</dbReference>
<evidence type="ECO:0000313" key="2">
    <source>
        <dbReference type="EMBL" id="MFC3106748.1"/>
    </source>
</evidence>
<dbReference type="RefSeq" id="WP_390327955.1">
    <property type="nucleotide sequence ID" value="NZ_JBHRTP010000006.1"/>
</dbReference>
<sequence>MELHMHSHRWEHRLPDWAAAAVGGFVAGAVVMVLELIWSSLVLGTDQWSTSHMVAAIVMGRDTLQSSGFDVAIVATALVTHYVLGIIFALVLAAIIAPFHFDSSAGMLTLVGAIFGLVLYLFNFYGMVNVFPWFVEMRGWAALATHLIFGIVAALMYHQLERRGAAQ</sequence>
<reference evidence="3" key="1">
    <citation type="journal article" date="2019" name="Int. J. Syst. Evol. Microbiol.">
        <title>The Global Catalogue of Microorganisms (GCM) 10K type strain sequencing project: providing services to taxonomists for standard genome sequencing and annotation.</title>
        <authorList>
            <consortium name="The Broad Institute Genomics Platform"/>
            <consortium name="The Broad Institute Genome Sequencing Center for Infectious Disease"/>
            <person name="Wu L."/>
            <person name="Ma J."/>
        </authorList>
    </citation>
    <scope>NUCLEOTIDE SEQUENCE [LARGE SCALE GENOMIC DNA]</scope>
    <source>
        <strain evidence="3">KCTC 42986</strain>
    </source>
</reference>
<organism evidence="2 3">
    <name type="scientific">Undibacterium arcticum</name>
    <dbReference type="NCBI Taxonomy" id="1762892"/>
    <lineage>
        <taxon>Bacteria</taxon>
        <taxon>Pseudomonadati</taxon>
        <taxon>Pseudomonadota</taxon>
        <taxon>Betaproteobacteria</taxon>
        <taxon>Burkholderiales</taxon>
        <taxon>Oxalobacteraceae</taxon>
        <taxon>Undibacterium</taxon>
    </lineage>
</organism>
<proteinExistence type="predicted"/>
<feature type="transmembrane region" description="Helical" evidence="1">
    <location>
        <begin position="21"/>
        <end position="43"/>
    </location>
</feature>
<evidence type="ECO:0000313" key="3">
    <source>
        <dbReference type="Proteomes" id="UP001595530"/>
    </source>
</evidence>
<protein>
    <recommendedName>
        <fullName evidence="4">Sodium:proline symporter</fullName>
    </recommendedName>
</protein>
<feature type="transmembrane region" description="Helical" evidence="1">
    <location>
        <begin position="140"/>
        <end position="157"/>
    </location>
</feature>
<gene>
    <name evidence="2" type="ORF">ACFOFO_02015</name>
</gene>
<feature type="transmembrane region" description="Helical" evidence="1">
    <location>
        <begin position="108"/>
        <end position="128"/>
    </location>
</feature>